<dbReference type="GO" id="GO:0030488">
    <property type="term" value="P:tRNA methylation"/>
    <property type="evidence" value="ECO:0007669"/>
    <property type="project" value="TreeGrafter"/>
</dbReference>
<dbReference type="InParanoid" id="A0A067R999"/>
<feature type="region of interest" description="Disordered" evidence="12">
    <location>
        <begin position="449"/>
        <end position="470"/>
    </location>
</feature>
<evidence type="ECO:0000313" key="14">
    <source>
        <dbReference type="EMBL" id="KDR20256.1"/>
    </source>
</evidence>
<evidence type="ECO:0000256" key="10">
    <source>
        <dbReference type="ARBA" id="ARBA00023242"/>
    </source>
</evidence>
<dbReference type="EMBL" id="KK852611">
    <property type="protein sequence ID" value="KDR20256.1"/>
    <property type="molecule type" value="Genomic_DNA"/>
</dbReference>
<dbReference type="InterPro" id="IPR029063">
    <property type="entry name" value="SAM-dependent_MTases_sf"/>
</dbReference>
<dbReference type="PRINTS" id="PR02008">
    <property type="entry name" value="RCMTFAMILY"/>
</dbReference>
<sequence length="740" mass="84015">MGRGRTFRSKERKFAQRRRARENKWDDKAPRRPYEEIVRENSEFEQYYKSQQICPDEEWGCFMAAIKENLPTAFRITGSKSEARALLGIVKGKFFKDCLLNHLQQDDDSQKKDEMEGQQKPICLPWYPDGLAWQLQLTRKDIRRSEAYFRLHNFLISETECGNISRQEAVSMIPPLLLDVKPHHKILDMCAAPGSKTAQLIELLHAEDGRLPTGFLIANDIDNNRCYMLVHQAKRLNSPCIVITNHDSAVMPNFTVTGTDGSPVMLKFDRVLCDVPCSGDGTLRKNPDIWLKWNTANGNNLHGIQFRILRRGVEMLSVGGRLVYSTCSFNPLENEAVIHRFLVKTEGAVQLVDVSSQLPGLKYRKGLAHWIPTSRDMVGYATYNDVPEKWHTQIRPQMFPPAPEDVGKFNLERCIRILPHQQDTGGFFVAVIEKLRPLPWEAAAKTLPAEGEKVGRDDSGMDAVGSSSEDKVPWGLQRKRRRIHGYREDPFVFFTEGEPLWPSIRDFYDINSLLSPTCLLTRCKEGKKKNIYFTSPAVHDIVVNNHQTIKLINTGVKSFVRCDNKSMQCAFRLAQEGLHSIFPYIGPKRKISVSKADLIKLLTNDDPKFPPEASSLDPSTQQQLKDIAQGSCVFVYQVEDSSCSDGGILPLSLVMVGWRGAKSMRAYVSVSDCVHYLRLCGADVSKYEKNKFIKNPSVPDEKNSDKTTMDNETDVKDEKREEEEEENAVQEKVSGHDAPT</sequence>
<dbReference type="OMA" id="QLFTEYV"/>
<evidence type="ECO:0000256" key="7">
    <source>
        <dbReference type="ARBA" id="ARBA00022691"/>
    </source>
</evidence>
<keyword evidence="8" id="KW-0819">tRNA processing</keyword>
<keyword evidence="10" id="KW-0539">Nucleus</keyword>
<evidence type="ECO:0000259" key="13">
    <source>
        <dbReference type="PROSITE" id="PS51686"/>
    </source>
</evidence>
<dbReference type="InterPro" id="IPR001678">
    <property type="entry name" value="MeTrfase_RsmB-F_NOP2_dom"/>
</dbReference>
<keyword evidence="6 11" id="KW-0808">Transferase</keyword>
<dbReference type="InterPro" id="IPR023270">
    <property type="entry name" value="RCMT_NCL1"/>
</dbReference>
<dbReference type="InterPro" id="IPR057285">
    <property type="entry name" value="Pre-PUA_NSUN2"/>
</dbReference>
<keyword evidence="7 11" id="KW-0949">S-adenosyl-L-methionine</keyword>
<dbReference type="Pfam" id="PF25378">
    <property type="entry name" value="PUA_NSUN2"/>
    <property type="match status" value="1"/>
</dbReference>
<dbReference type="SUPFAM" id="SSF53335">
    <property type="entry name" value="S-adenosyl-L-methionine-dependent methyltransferases"/>
    <property type="match status" value="1"/>
</dbReference>
<dbReference type="PANTHER" id="PTHR22808:SF1">
    <property type="entry name" value="RNA CYTOSINE-C(5)-METHYLTRANSFERASE NSUN2-RELATED"/>
    <property type="match status" value="1"/>
</dbReference>
<dbReference type="GO" id="GO:0005737">
    <property type="term" value="C:cytoplasm"/>
    <property type="evidence" value="ECO:0007669"/>
    <property type="project" value="TreeGrafter"/>
</dbReference>
<feature type="binding site" evidence="11">
    <location>
        <begin position="190"/>
        <end position="196"/>
    </location>
    <ligand>
        <name>S-adenosyl-L-methionine</name>
        <dbReference type="ChEBI" id="CHEBI:59789"/>
    </ligand>
</feature>
<reference evidence="14 15" key="1">
    <citation type="journal article" date="2014" name="Nat. Commun.">
        <title>Molecular traces of alternative social organization in a termite genome.</title>
        <authorList>
            <person name="Terrapon N."/>
            <person name="Li C."/>
            <person name="Robertson H.M."/>
            <person name="Ji L."/>
            <person name="Meng X."/>
            <person name="Booth W."/>
            <person name="Chen Z."/>
            <person name="Childers C.P."/>
            <person name="Glastad K.M."/>
            <person name="Gokhale K."/>
            <person name="Gowin J."/>
            <person name="Gronenberg W."/>
            <person name="Hermansen R.A."/>
            <person name="Hu H."/>
            <person name="Hunt B.G."/>
            <person name="Huylmans A.K."/>
            <person name="Khalil S.M."/>
            <person name="Mitchell R.D."/>
            <person name="Munoz-Torres M.C."/>
            <person name="Mustard J.A."/>
            <person name="Pan H."/>
            <person name="Reese J.T."/>
            <person name="Scharf M.E."/>
            <person name="Sun F."/>
            <person name="Vogel H."/>
            <person name="Xiao J."/>
            <person name="Yang W."/>
            <person name="Yang Z."/>
            <person name="Yang Z."/>
            <person name="Zhou J."/>
            <person name="Zhu J."/>
            <person name="Brent C.S."/>
            <person name="Elsik C.G."/>
            <person name="Goodisman M.A."/>
            <person name="Liberles D.A."/>
            <person name="Roe R.M."/>
            <person name="Vargo E.L."/>
            <person name="Vilcinskas A."/>
            <person name="Wang J."/>
            <person name="Bornberg-Bauer E."/>
            <person name="Korb J."/>
            <person name="Zhang G."/>
            <person name="Liebig J."/>
        </authorList>
    </citation>
    <scope>NUCLEOTIDE SEQUENCE [LARGE SCALE GENOMIC DNA]</scope>
    <source>
        <tissue evidence="14">Whole organism</tissue>
    </source>
</reference>
<name>A0A067R999_ZOONE</name>
<feature type="active site" description="Nucleophile" evidence="11">
    <location>
        <position position="327"/>
    </location>
</feature>
<keyword evidence="15" id="KW-1185">Reference proteome</keyword>
<evidence type="ECO:0000256" key="1">
    <source>
        <dbReference type="ARBA" id="ARBA00004123"/>
    </source>
</evidence>
<dbReference type="Proteomes" id="UP000027135">
    <property type="component" value="Unassembled WGS sequence"/>
</dbReference>
<feature type="domain" description="SAM-dependent MTase RsmB/NOP-type" evidence="13">
    <location>
        <begin position="62"/>
        <end position="435"/>
    </location>
</feature>
<organism evidence="14 15">
    <name type="scientific">Zootermopsis nevadensis</name>
    <name type="common">Dampwood termite</name>
    <dbReference type="NCBI Taxonomy" id="136037"/>
    <lineage>
        <taxon>Eukaryota</taxon>
        <taxon>Metazoa</taxon>
        <taxon>Ecdysozoa</taxon>
        <taxon>Arthropoda</taxon>
        <taxon>Hexapoda</taxon>
        <taxon>Insecta</taxon>
        <taxon>Pterygota</taxon>
        <taxon>Neoptera</taxon>
        <taxon>Polyneoptera</taxon>
        <taxon>Dictyoptera</taxon>
        <taxon>Blattodea</taxon>
        <taxon>Blattoidea</taxon>
        <taxon>Termitoidae</taxon>
        <taxon>Termopsidae</taxon>
        <taxon>Zootermopsis</taxon>
    </lineage>
</organism>
<protein>
    <recommendedName>
        <fullName evidence="3">tRNA (cytosine(34)-C(5))-methyltransferase</fullName>
        <ecNumber evidence="3">2.1.1.203</ecNumber>
    </recommendedName>
</protein>
<dbReference type="AlphaFoldDB" id="A0A067R999"/>
<evidence type="ECO:0000256" key="8">
    <source>
        <dbReference type="ARBA" id="ARBA00022694"/>
    </source>
</evidence>
<dbReference type="eggNOG" id="KOG2198">
    <property type="taxonomic scope" value="Eukaryota"/>
</dbReference>
<dbReference type="PRINTS" id="PR02011">
    <property type="entry name" value="RCMTNCL1"/>
</dbReference>
<evidence type="ECO:0000256" key="3">
    <source>
        <dbReference type="ARBA" id="ARBA00012629"/>
    </source>
</evidence>
<dbReference type="PANTHER" id="PTHR22808">
    <property type="entry name" value="NCL1 YEAST -RELATED NOL1/NOP2/FMU SUN DOMAIN-CONTAINING"/>
    <property type="match status" value="1"/>
</dbReference>
<comment type="subcellular location">
    <subcellularLocation>
        <location evidence="1">Nucleus</location>
    </subcellularLocation>
</comment>
<evidence type="ECO:0000256" key="2">
    <source>
        <dbReference type="ARBA" id="ARBA00007494"/>
    </source>
</evidence>
<dbReference type="GO" id="GO:0005634">
    <property type="term" value="C:nucleus"/>
    <property type="evidence" value="ECO:0007669"/>
    <property type="project" value="UniProtKB-SubCell"/>
</dbReference>
<dbReference type="Pfam" id="PF01189">
    <property type="entry name" value="Methyltr_RsmB-F"/>
    <property type="match status" value="1"/>
</dbReference>
<dbReference type="OrthoDB" id="6093671at2759"/>
<dbReference type="GO" id="GO:0000049">
    <property type="term" value="F:tRNA binding"/>
    <property type="evidence" value="ECO:0007669"/>
    <property type="project" value="UniProtKB-KW"/>
</dbReference>
<evidence type="ECO:0000256" key="5">
    <source>
        <dbReference type="ARBA" id="ARBA00022603"/>
    </source>
</evidence>
<proteinExistence type="inferred from homology"/>
<feature type="region of interest" description="Disordered" evidence="12">
    <location>
        <begin position="1"/>
        <end position="30"/>
    </location>
</feature>
<keyword evidence="9 11" id="KW-0694">RNA-binding</keyword>
<dbReference type="FunCoup" id="A0A067R999">
    <property type="interactions" value="2232"/>
</dbReference>
<feature type="region of interest" description="Disordered" evidence="12">
    <location>
        <begin position="694"/>
        <end position="740"/>
    </location>
</feature>
<evidence type="ECO:0000256" key="12">
    <source>
        <dbReference type="SAM" id="MobiDB-lite"/>
    </source>
</evidence>
<evidence type="ECO:0000256" key="9">
    <source>
        <dbReference type="ARBA" id="ARBA00022884"/>
    </source>
</evidence>
<feature type="compositionally biased region" description="Basic and acidic residues" evidence="12">
    <location>
        <begin position="450"/>
        <end position="459"/>
    </location>
</feature>
<dbReference type="PROSITE" id="PS51686">
    <property type="entry name" value="SAM_MT_RSMB_NOP"/>
    <property type="match status" value="1"/>
</dbReference>
<evidence type="ECO:0000313" key="15">
    <source>
        <dbReference type="Proteomes" id="UP000027135"/>
    </source>
</evidence>
<feature type="compositionally biased region" description="Basic and acidic residues" evidence="12">
    <location>
        <begin position="699"/>
        <end position="719"/>
    </location>
</feature>
<comment type="similarity">
    <text evidence="2 11">Belongs to the class I-like SAM-binding methyltransferase superfamily. RsmB/NOP family.</text>
</comment>
<keyword evidence="5 11" id="KW-0489">Methyltransferase</keyword>
<dbReference type="EC" id="2.1.1.203" evidence="3"/>
<dbReference type="InterPro" id="IPR023267">
    <property type="entry name" value="RCMT"/>
</dbReference>
<dbReference type="PROSITE" id="PS01153">
    <property type="entry name" value="NOL1_NOP2_SUN"/>
    <property type="match status" value="1"/>
</dbReference>
<evidence type="ECO:0000256" key="6">
    <source>
        <dbReference type="ARBA" id="ARBA00022679"/>
    </source>
</evidence>
<dbReference type="Gene3D" id="3.40.50.150">
    <property type="entry name" value="Vaccinia Virus protein VP39"/>
    <property type="match status" value="1"/>
</dbReference>
<feature type="binding site" evidence="11">
    <location>
        <position position="220"/>
    </location>
    <ligand>
        <name>S-adenosyl-L-methionine</name>
        <dbReference type="ChEBI" id="CHEBI:59789"/>
    </ligand>
</feature>
<dbReference type="Pfam" id="PF25376">
    <property type="entry name" value="Pre-PUA_NSUN2"/>
    <property type="match status" value="1"/>
</dbReference>
<gene>
    <name evidence="14" type="ORF">L798_05041</name>
</gene>
<dbReference type="GO" id="GO:0016428">
    <property type="term" value="F:tRNA (cytidine-5-)-methyltransferase activity"/>
    <property type="evidence" value="ECO:0007669"/>
    <property type="project" value="InterPro"/>
</dbReference>
<feature type="binding site" evidence="11">
    <location>
        <position position="247"/>
    </location>
    <ligand>
        <name>S-adenosyl-L-methionine</name>
        <dbReference type="ChEBI" id="CHEBI:59789"/>
    </ligand>
</feature>
<evidence type="ECO:0000256" key="11">
    <source>
        <dbReference type="PROSITE-ProRule" id="PRU01023"/>
    </source>
</evidence>
<keyword evidence="4" id="KW-0820">tRNA-binding</keyword>
<dbReference type="InterPro" id="IPR018314">
    <property type="entry name" value="RsmB/NOL1/NOP2-like_CS"/>
</dbReference>
<evidence type="ECO:0000256" key="4">
    <source>
        <dbReference type="ARBA" id="ARBA00022555"/>
    </source>
</evidence>
<dbReference type="InterPro" id="IPR049560">
    <property type="entry name" value="MeTrfase_RsmB-F_NOP2_cat"/>
</dbReference>
<dbReference type="STRING" id="136037.A0A067R999"/>
<accession>A0A067R999</accession>
<dbReference type="InterPro" id="IPR057286">
    <property type="entry name" value="PUA_NSUN2"/>
</dbReference>
<feature type="binding site" evidence="11">
    <location>
        <position position="274"/>
    </location>
    <ligand>
        <name>S-adenosyl-L-methionine</name>
        <dbReference type="ChEBI" id="CHEBI:59789"/>
    </ligand>
</feature>